<keyword evidence="2 3" id="KW-0378">Hydrolase</keyword>
<dbReference type="SUPFAM" id="SSF53474">
    <property type="entry name" value="alpha/beta-Hydrolases"/>
    <property type="match status" value="1"/>
</dbReference>
<comment type="caution">
    <text evidence="5">The sequence shown here is derived from an EMBL/GenBank/DDBJ whole genome shotgun (WGS) entry which is preliminary data.</text>
</comment>
<dbReference type="PANTHER" id="PTHR43142">
    <property type="entry name" value="CARBOXYLIC ESTER HYDROLASE"/>
    <property type="match status" value="1"/>
</dbReference>
<dbReference type="InterPro" id="IPR029058">
    <property type="entry name" value="AB_hydrolase_fold"/>
</dbReference>
<feature type="domain" description="Carboxylesterase type B" evidence="4">
    <location>
        <begin position="16"/>
        <end position="503"/>
    </location>
</feature>
<dbReference type="PANTHER" id="PTHR43142:SF5">
    <property type="entry name" value="CARBOXYLIC ESTER HYDROLASE"/>
    <property type="match status" value="1"/>
</dbReference>
<proteinExistence type="inferred from homology"/>
<dbReference type="Proteomes" id="UP001521222">
    <property type="component" value="Unassembled WGS sequence"/>
</dbReference>
<dbReference type="Gene3D" id="3.40.50.1820">
    <property type="entry name" value="alpha/beta hydrolase"/>
    <property type="match status" value="1"/>
</dbReference>
<dbReference type="InterPro" id="IPR002018">
    <property type="entry name" value="CarbesteraseB"/>
</dbReference>
<dbReference type="Pfam" id="PF00135">
    <property type="entry name" value="COesterase"/>
    <property type="match status" value="1"/>
</dbReference>
<keyword evidence="6" id="KW-1185">Reference proteome</keyword>
<accession>A0ABR3QRW3</accession>
<evidence type="ECO:0000256" key="3">
    <source>
        <dbReference type="RuleBase" id="RU361235"/>
    </source>
</evidence>
<comment type="similarity">
    <text evidence="1 3">Belongs to the type-B carboxylesterase/lipase family.</text>
</comment>
<reference evidence="5 6" key="1">
    <citation type="submission" date="2024-02" db="EMBL/GenBank/DDBJ databases">
        <title>De novo assembly and annotation of 12 fungi associated with fruit tree decline syndrome in Ontario, Canada.</title>
        <authorList>
            <person name="Sulman M."/>
            <person name="Ellouze W."/>
            <person name="Ilyukhin E."/>
        </authorList>
    </citation>
    <scope>NUCLEOTIDE SEQUENCE [LARGE SCALE GENOMIC DNA]</scope>
    <source>
        <strain evidence="5 6">M97-236</strain>
    </source>
</reference>
<evidence type="ECO:0000313" key="5">
    <source>
        <dbReference type="EMBL" id="KAL1594886.1"/>
    </source>
</evidence>
<evidence type="ECO:0000313" key="6">
    <source>
        <dbReference type="Proteomes" id="UP001521222"/>
    </source>
</evidence>
<evidence type="ECO:0000256" key="2">
    <source>
        <dbReference type="ARBA" id="ARBA00022801"/>
    </source>
</evidence>
<dbReference type="PROSITE" id="PS00122">
    <property type="entry name" value="CARBOXYLESTERASE_B_1"/>
    <property type="match status" value="1"/>
</dbReference>
<evidence type="ECO:0000259" key="4">
    <source>
        <dbReference type="Pfam" id="PF00135"/>
    </source>
</evidence>
<dbReference type="EMBL" id="JAKIXB020000033">
    <property type="protein sequence ID" value="KAL1594886.1"/>
    <property type="molecule type" value="Genomic_DNA"/>
</dbReference>
<organism evidence="5 6">
    <name type="scientific">Nothophoma quercina</name>
    <dbReference type="NCBI Taxonomy" id="749835"/>
    <lineage>
        <taxon>Eukaryota</taxon>
        <taxon>Fungi</taxon>
        <taxon>Dikarya</taxon>
        <taxon>Ascomycota</taxon>
        <taxon>Pezizomycotina</taxon>
        <taxon>Dothideomycetes</taxon>
        <taxon>Pleosporomycetidae</taxon>
        <taxon>Pleosporales</taxon>
        <taxon>Pleosporineae</taxon>
        <taxon>Didymellaceae</taxon>
        <taxon>Nothophoma</taxon>
    </lineage>
</organism>
<dbReference type="EC" id="3.1.1.-" evidence="3"/>
<gene>
    <name evidence="5" type="ORF">SLS59_008436</name>
</gene>
<sequence length="574" mass="62955">MTQNIDAMAHITLNHARLGAIKGIRDTQTSLIKLLGLPYGTIPQRFGRAEPLKTLQNSPRFQNTVFDATKPGASSVQPWGSVTMDASNIPLPTDNLPDDEEQSEYCLNLSIRLPPTCLNSDGHLRSDAKLPVLVFIHGGAFFLGSANRPYYDPSNLVQHGIQRGTPFVMVGVNYRLGILGFMHSPSTGGLIPENNGLYDQDLALSWVKENIGGFGGDVDNITVIGQSAGGESISVKTIRDPVFKRAIAFSGTPVTMPSMTPSEHHANFLSQAESLEIQMKNSAGEERDAKAIADDFINADVQKIRELAWVGLPCAETDFFPVEKPSMELTKKGKLAPENWKDKFTPVEAQIVGSTTYDGGISYNMMSKDDSRKDHAKAFEKIAKEVLGDNEGANLCSIYGVKTSTPDPDALQAVCLFESDIGFFAAALATVEANLIPKTYFHIFDLPNPFDGPIRKQGEFATHTFDIVTLLGGVHEERLPEAYAPVVSKWRDTILDFVVDGTPPCGEYISAGTKERRGLMVNKNGVRDVGEAEWLDNDEGRRRRLFELAQRVKGDAGCDVLWMEVGRRFLMKGE</sequence>
<evidence type="ECO:0000256" key="1">
    <source>
        <dbReference type="ARBA" id="ARBA00005964"/>
    </source>
</evidence>
<dbReference type="InterPro" id="IPR019826">
    <property type="entry name" value="Carboxylesterase_B_AS"/>
</dbReference>
<protein>
    <recommendedName>
        <fullName evidence="3">Carboxylic ester hydrolase</fullName>
        <ecNumber evidence="3">3.1.1.-</ecNumber>
    </recommendedName>
</protein>
<name>A0ABR3QRW3_9PLEO</name>